<protein>
    <submittedName>
        <fullName evidence="1">21127_t:CDS:1</fullName>
    </submittedName>
</protein>
<feature type="non-terminal residue" evidence="1">
    <location>
        <position position="1"/>
    </location>
</feature>
<organism evidence="1 2">
    <name type="scientific">Gigaspora margarita</name>
    <dbReference type="NCBI Taxonomy" id="4874"/>
    <lineage>
        <taxon>Eukaryota</taxon>
        <taxon>Fungi</taxon>
        <taxon>Fungi incertae sedis</taxon>
        <taxon>Mucoromycota</taxon>
        <taxon>Glomeromycotina</taxon>
        <taxon>Glomeromycetes</taxon>
        <taxon>Diversisporales</taxon>
        <taxon>Gigasporaceae</taxon>
        <taxon>Gigaspora</taxon>
    </lineage>
</organism>
<reference evidence="1 2" key="1">
    <citation type="submission" date="2021-06" db="EMBL/GenBank/DDBJ databases">
        <authorList>
            <person name="Kallberg Y."/>
            <person name="Tangrot J."/>
            <person name="Rosling A."/>
        </authorList>
    </citation>
    <scope>NUCLEOTIDE SEQUENCE [LARGE SCALE GENOMIC DNA]</scope>
    <source>
        <strain evidence="1 2">120-4 pot B 10/14</strain>
    </source>
</reference>
<evidence type="ECO:0000313" key="1">
    <source>
        <dbReference type="EMBL" id="CAG8816347.1"/>
    </source>
</evidence>
<evidence type="ECO:0000313" key="2">
    <source>
        <dbReference type="Proteomes" id="UP000789901"/>
    </source>
</evidence>
<gene>
    <name evidence="1" type="ORF">GMARGA_LOCUS26516</name>
</gene>
<dbReference type="Proteomes" id="UP000789901">
    <property type="component" value="Unassembled WGS sequence"/>
</dbReference>
<proteinExistence type="predicted"/>
<accession>A0ABN7W4Z8</accession>
<comment type="caution">
    <text evidence="1">The sequence shown here is derived from an EMBL/GenBank/DDBJ whole genome shotgun (WGS) entry which is preliminary data.</text>
</comment>
<sequence length="110" mass="12484">LAGLPVQEFYEMKQELIGTEYLKKSETNTFISVTDEFHQALHIKFNKKLKTDPDVIALTDKDVSAGSLLLIIHELGIDLINLLMGRILEKVTLILLKKLCGDKQNKYNVL</sequence>
<keyword evidence="2" id="KW-1185">Reference proteome</keyword>
<dbReference type="EMBL" id="CAJVQB010031023">
    <property type="protein sequence ID" value="CAG8816347.1"/>
    <property type="molecule type" value="Genomic_DNA"/>
</dbReference>
<name>A0ABN7W4Z8_GIGMA</name>